<organism evidence="2">
    <name type="scientific">Tanacetum cinerariifolium</name>
    <name type="common">Dalmatian daisy</name>
    <name type="synonym">Chrysanthemum cinerariifolium</name>
    <dbReference type="NCBI Taxonomy" id="118510"/>
    <lineage>
        <taxon>Eukaryota</taxon>
        <taxon>Viridiplantae</taxon>
        <taxon>Streptophyta</taxon>
        <taxon>Embryophyta</taxon>
        <taxon>Tracheophyta</taxon>
        <taxon>Spermatophyta</taxon>
        <taxon>Magnoliopsida</taxon>
        <taxon>eudicotyledons</taxon>
        <taxon>Gunneridae</taxon>
        <taxon>Pentapetalae</taxon>
        <taxon>asterids</taxon>
        <taxon>campanulids</taxon>
        <taxon>Asterales</taxon>
        <taxon>Asteraceae</taxon>
        <taxon>Asteroideae</taxon>
        <taxon>Anthemideae</taxon>
        <taxon>Anthemidinae</taxon>
        <taxon>Tanacetum</taxon>
    </lineage>
</organism>
<evidence type="ECO:0000256" key="1">
    <source>
        <dbReference type="SAM" id="MobiDB-lite"/>
    </source>
</evidence>
<feature type="non-terminal residue" evidence="2">
    <location>
        <position position="41"/>
    </location>
</feature>
<dbReference type="AlphaFoldDB" id="A0A699WKC2"/>
<dbReference type="EMBL" id="BKCJ011701575">
    <property type="protein sequence ID" value="GFD47533.1"/>
    <property type="molecule type" value="Genomic_DNA"/>
</dbReference>
<feature type="non-terminal residue" evidence="2">
    <location>
        <position position="1"/>
    </location>
</feature>
<evidence type="ECO:0000313" key="2">
    <source>
        <dbReference type="EMBL" id="GFD47533.1"/>
    </source>
</evidence>
<name>A0A699WKC2_TANCI</name>
<feature type="region of interest" description="Disordered" evidence="1">
    <location>
        <begin position="1"/>
        <end position="41"/>
    </location>
</feature>
<accession>A0A699WKC2</accession>
<proteinExistence type="predicted"/>
<evidence type="ECO:0008006" key="3">
    <source>
        <dbReference type="Google" id="ProtNLM"/>
    </source>
</evidence>
<protein>
    <recommendedName>
        <fullName evidence="3">Reverse transcriptase domain-containing protein</fullName>
    </recommendedName>
</protein>
<feature type="compositionally biased region" description="Polar residues" evidence="1">
    <location>
        <begin position="7"/>
        <end position="22"/>
    </location>
</feature>
<gene>
    <name evidence="2" type="ORF">Tci_919502</name>
</gene>
<comment type="caution">
    <text evidence="2">The sequence shown here is derived from an EMBL/GenBank/DDBJ whole genome shotgun (WGS) entry which is preliminary data.</text>
</comment>
<sequence>KECPKLRNSNNHGNQGGRNNAPTRVYALGRTGAGPDANVVT</sequence>
<reference evidence="2" key="1">
    <citation type="journal article" date="2019" name="Sci. Rep.">
        <title>Draft genome of Tanacetum cinerariifolium, the natural source of mosquito coil.</title>
        <authorList>
            <person name="Yamashiro T."/>
            <person name="Shiraishi A."/>
            <person name="Satake H."/>
            <person name="Nakayama K."/>
        </authorList>
    </citation>
    <scope>NUCLEOTIDE SEQUENCE</scope>
</reference>